<dbReference type="InterPro" id="IPR017970">
    <property type="entry name" value="Homeobox_CS"/>
</dbReference>
<gene>
    <name evidence="8" type="ORF">EB796_010589</name>
</gene>
<evidence type="ECO:0000256" key="3">
    <source>
        <dbReference type="ARBA" id="ARBA00023155"/>
    </source>
</evidence>
<feature type="domain" description="Homeobox" evidence="7">
    <location>
        <begin position="164"/>
        <end position="224"/>
    </location>
</feature>
<dbReference type="PROSITE" id="PS50071">
    <property type="entry name" value="HOMEOBOX_2"/>
    <property type="match status" value="1"/>
</dbReference>
<dbReference type="GO" id="GO:0003677">
    <property type="term" value="F:DNA binding"/>
    <property type="evidence" value="ECO:0007669"/>
    <property type="project" value="UniProtKB-UniRule"/>
</dbReference>
<dbReference type="InterPro" id="IPR050848">
    <property type="entry name" value="Homeobox_TF"/>
</dbReference>
<dbReference type="InterPro" id="IPR001356">
    <property type="entry name" value="HD"/>
</dbReference>
<dbReference type="InterPro" id="IPR009057">
    <property type="entry name" value="Homeodomain-like_sf"/>
</dbReference>
<evidence type="ECO:0000313" key="9">
    <source>
        <dbReference type="Proteomes" id="UP000593567"/>
    </source>
</evidence>
<evidence type="ECO:0000256" key="5">
    <source>
        <dbReference type="PROSITE-ProRule" id="PRU00108"/>
    </source>
</evidence>
<evidence type="ECO:0000256" key="6">
    <source>
        <dbReference type="RuleBase" id="RU000682"/>
    </source>
</evidence>
<dbReference type="PROSITE" id="PS00027">
    <property type="entry name" value="HOMEOBOX_1"/>
    <property type="match status" value="1"/>
</dbReference>
<dbReference type="OrthoDB" id="6159439at2759"/>
<dbReference type="PRINTS" id="PR00024">
    <property type="entry name" value="HOMEOBOX"/>
</dbReference>
<dbReference type="PANTHER" id="PTHR24333:SF13">
    <property type="entry name" value="HOMEOBOX DOMAIN-CONTAINING PROTEIN"/>
    <property type="match status" value="1"/>
</dbReference>
<dbReference type="SMART" id="SM00389">
    <property type="entry name" value="HOX"/>
    <property type="match status" value="1"/>
</dbReference>
<dbReference type="AlphaFoldDB" id="A0A7J7JYV2"/>
<keyword evidence="9" id="KW-1185">Reference proteome</keyword>
<evidence type="ECO:0000256" key="1">
    <source>
        <dbReference type="ARBA" id="ARBA00004123"/>
    </source>
</evidence>
<protein>
    <recommendedName>
        <fullName evidence="7">Homeobox domain-containing protein</fullName>
    </recommendedName>
</protein>
<dbReference type="Proteomes" id="UP000593567">
    <property type="component" value="Unassembled WGS sequence"/>
</dbReference>
<evidence type="ECO:0000256" key="2">
    <source>
        <dbReference type="ARBA" id="ARBA00023125"/>
    </source>
</evidence>
<dbReference type="Gene3D" id="1.10.10.60">
    <property type="entry name" value="Homeodomain-like"/>
    <property type="match status" value="1"/>
</dbReference>
<comment type="caution">
    <text evidence="8">The sequence shown here is derived from an EMBL/GenBank/DDBJ whole genome shotgun (WGS) entry which is preliminary data.</text>
</comment>
<keyword evidence="4 5" id="KW-0539">Nucleus</keyword>
<evidence type="ECO:0000259" key="7">
    <source>
        <dbReference type="PROSITE" id="PS50071"/>
    </source>
</evidence>
<dbReference type="PANTHER" id="PTHR24333">
    <property type="entry name" value="HOMEO BOX HB9 LIKE A-RELATED"/>
    <property type="match status" value="1"/>
</dbReference>
<evidence type="ECO:0000256" key="4">
    <source>
        <dbReference type="ARBA" id="ARBA00023242"/>
    </source>
</evidence>
<keyword evidence="2 5" id="KW-0238">DNA-binding</keyword>
<reference evidence="8" key="1">
    <citation type="submission" date="2020-06" db="EMBL/GenBank/DDBJ databases">
        <title>Draft genome of Bugula neritina, a colonial animal packing powerful symbionts and potential medicines.</title>
        <authorList>
            <person name="Rayko M."/>
        </authorList>
    </citation>
    <scope>NUCLEOTIDE SEQUENCE [LARGE SCALE GENOMIC DNA]</scope>
    <source>
        <strain evidence="8">Kwan_BN1</strain>
    </source>
</reference>
<dbReference type="GO" id="GO:0005634">
    <property type="term" value="C:nucleus"/>
    <property type="evidence" value="ECO:0007669"/>
    <property type="project" value="UniProtKB-SubCell"/>
</dbReference>
<organism evidence="8 9">
    <name type="scientific">Bugula neritina</name>
    <name type="common">Brown bryozoan</name>
    <name type="synonym">Sertularia neritina</name>
    <dbReference type="NCBI Taxonomy" id="10212"/>
    <lineage>
        <taxon>Eukaryota</taxon>
        <taxon>Metazoa</taxon>
        <taxon>Spiralia</taxon>
        <taxon>Lophotrochozoa</taxon>
        <taxon>Bryozoa</taxon>
        <taxon>Gymnolaemata</taxon>
        <taxon>Cheilostomatida</taxon>
        <taxon>Flustrina</taxon>
        <taxon>Buguloidea</taxon>
        <taxon>Bugulidae</taxon>
        <taxon>Bugula</taxon>
    </lineage>
</organism>
<keyword evidence="3 5" id="KW-0371">Homeobox</keyword>
<name>A0A7J7JYV2_BUGNE</name>
<dbReference type="Pfam" id="PF00046">
    <property type="entry name" value="Homeodomain"/>
    <property type="match status" value="1"/>
</dbReference>
<dbReference type="SUPFAM" id="SSF46689">
    <property type="entry name" value="Homeodomain-like"/>
    <property type="match status" value="1"/>
</dbReference>
<dbReference type="GO" id="GO:0000981">
    <property type="term" value="F:DNA-binding transcription factor activity, RNA polymerase II-specific"/>
    <property type="evidence" value="ECO:0007669"/>
    <property type="project" value="InterPro"/>
</dbReference>
<feature type="DNA-binding region" description="Homeobox" evidence="5">
    <location>
        <begin position="166"/>
        <end position="225"/>
    </location>
</feature>
<comment type="subcellular location">
    <subcellularLocation>
        <location evidence="1 5 6">Nucleus</location>
    </subcellularLocation>
</comment>
<dbReference type="InterPro" id="IPR020479">
    <property type="entry name" value="HD_metazoa"/>
</dbReference>
<accession>A0A7J7JYV2</accession>
<dbReference type="EMBL" id="VXIV02001638">
    <property type="protein sequence ID" value="KAF6031113.1"/>
    <property type="molecule type" value="Genomic_DNA"/>
</dbReference>
<proteinExistence type="predicted"/>
<evidence type="ECO:0000313" key="8">
    <source>
        <dbReference type="EMBL" id="KAF6031113.1"/>
    </source>
</evidence>
<sequence length="245" mass="27313">MVGRMSSACTSSNKDLSTIISPKDSFSISALLDLESHQKSLASCGSNDSSKRTVKPTAVVTTAAPAISNTDTSLAHFSMSHFPLNAGILALPQSTFMEPIYRTDSMSNETCSASAQQRALLQSYALAAQAAAANAISRSYLPMSTFMLRGQMETSSEWGNLSGSKSRRPRTAFTSKQLLELEKHFNQNKYLSRPKRFEVATSLLLTETQVKIWFQNRRMKWKRMLKNGETVDQDEECEFRMQRDL</sequence>
<dbReference type="CDD" id="cd00086">
    <property type="entry name" value="homeodomain"/>
    <property type="match status" value="1"/>
</dbReference>